<evidence type="ECO:0000256" key="1">
    <source>
        <dbReference type="ARBA" id="ARBA00002180"/>
    </source>
</evidence>
<dbReference type="InterPro" id="IPR057670">
    <property type="entry name" value="SH3_retrovirus"/>
</dbReference>
<evidence type="ECO:0000256" key="4">
    <source>
        <dbReference type="ARBA" id="ARBA00022722"/>
    </source>
</evidence>
<evidence type="ECO:0000259" key="15">
    <source>
        <dbReference type="Pfam" id="PF22936"/>
    </source>
</evidence>
<dbReference type="GO" id="GO:0003887">
    <property type="term" value="F:DNA-directed DNA polymerase activity"/>
    <property type="evidence" value="ECO:0007669"/>
    <property type="project" value="UniProtKB-KW"/>
</dbReference>
<organism evidence="17 18">
    <name type="scientific">Puccinia sorghi</name>
    <dbReference type="NCBI Taxonomy" id="27349"/>
    <lineage>
        <taxon>Eukaryota</taxon>
        <taxon>Fungi</taxon>
        <taxon>Dikarya</taxon>
        <taxon>Basidiomycota</taxon>
        <taxon>Pucciniomycotina</taxon>
        <taxon>Pucciniomycetes</taxon>
        <taxon>Pucciniales</taxon>
        <taxon>Pucciniaceae</taxon>
        <taxon>Puccinia</taxon>
    </lineage>
</organism>
<dbReference type="OrthoDB" id="4368647at2759"/>
<keyword evidence="2" id="KW-0645">Protease</keyword>
<keyword evidence="14" id="KW-0233">DNA recombination</keyword>
<evidence type="ECO:0000256" key="5">
    <source>
        <dbReference type="ARBA" id="ARBA00022723"/>
    </source>
</evidence>
<gene>
    <name evidence="17" type="ORF">VP01_1827g4</name>
</gene>
<evidence type="ECO:0000256" key="10">
    <source>
        <dbReference type="ARBA" id="ARBA00022842"/>
    </source>
</evidence>
<keyword evidence="3" id="KW-0548">Nucleotidyltransferase</keyword>
<evidence type="ECO:0000256" key="3">
    <source>
        <dbReference type="ARBA" id="ARBA00022695"/>
    </source>
</evidence>
<feature type="domain" description="Retrovirus-related Pol polyprotein from transposon TNT 1-94-like beta-barrel" evidence="15">
    <location>
        <begin position="90"/>
        <end position="167"/>
    </location>
</feature>
<keyword evidence="9" id="KW-0067">ATP-binding</keyword>
<evidence type="ECO:0000313" key="17">
    <source>
        <dbReference type="EMBL" id="KNZ58954.1"/>
    </source>
</evidence>
<evidence type="ECO:0000256" key="14">
    <source>
        <dbReference type="ARBA" id="ARBA00023172"/>
    </source>
</evidence>
<feature type="domain" description="Retroviral polymerase SH3-like" evidence="16">
    <location>
        <begin position="332"/>
        <end position="394"/>
    </location>
</feature>
<dbReference type="InterPro" id="IPR054722">
    <property type="entry name" value="PolX-like_BBD"/>
</dbReference>
<dbReference type="GO" id="GO:0005524">
    <property type="term" value="F:ATP binding"/>
    <property type="evidence" value="ECO:0007669"/>
    <property type="project" value="UniProtKB-KW"/>
</dbReference>
<keyword evidence="18" id="KW-1185">Reference proteome</keyword>
<proteinExistence type="predicted"/>
<dbReference type="GO" id="GO:0008233">
    <property type="term" value="F:peptidase activity"/>
    <property type="evidence" value="ECO:0007669"/>
    <property type="project" value="UniProtKB-KW"/>
</dbReference>
<keyword evidence="4" id="KW-0540">Nuclease</keyword>
<reference evidence="17 18" key="1">
    <citation type="submission" date="2015-08" db="EMBL/GenBank/DDBJ databases">
        <title>Next Generation Sequencing and Analysis of the Genome of Puccinia sorghi L Schw, the Causal Agent of Maize Common Rust.</title>
        <authorList>
            <person name="Rochi L."/>
            <person name="Burguener G."/>
            <person name="Darino M."/>
            <person name="Turjanski A."/>
            <person name="Kreff E."/>
            <person name="Dieguez M.J."/>
            <person name="Sacco F."/>
        </authorList>
    </citation>
    <scope>NUCLEOTIDE SEQUENCE [LARGE SCALE GENOMIC DNA]</scope>
    <source>
        <strain evidence="17 18">RO10H11247</strain>
    </source>
</reference>
<dbReference type="PANTHER" id="PTHR42648:SF11">
    <property type="entry name" value="TRANSPOSON TY4-P GAG-POL POLYPROTEIN"/>
    <property type="match status" value="1"/>
</dbReference>
<dbReference type="GO" id="GO:0015074">
    <property type="term" value="P:DNA integration"/>
    <property type="evidence" value="ECO:0007669"/>
    <property type="project" value="UniProtKB-KW"/>
</dbReference>
<name>A0A0L6VE10_9BASI</name>
<keyword evidence="10" id="KW-0460">Magnesium</keyword>
<evidence type="ECO:0000256" key="11">
    <source>
        <dbReference type="ARBA" id="ARBA00022908"/>
    </source>
</evidence>
<dbReference type="Proteomes" id="UP000037035">
    <property type="component" value="Unassembled WGS sequence"/>
</dbReference>
<dbReference type="GO" id="GO:0006310">
    <property type="term" value="P:DNA recombination"/>
    <property type="evidence" value="ECO:0007669"/>
    <property type="project" value="UniProtKB-KW"/>
</dbReference>
<dbReference type="GO" id="GO:0003964">
    <property type="term" value="F:RNA-directed DNA polymerase activity"/>
    <property type="evidence" value="ECO:0007669"/>
    <property type="project" value="UniProtKB-KW"/>
</dbReference>
<protein>
    <submittedName>
        <fullName evidence="17">Uncharacterized protein</fullName>
    </submittedName>
</protein>
<dbReference type="AlphaFoldDB" id="A0A0L6VE10"/>
<accession>A0A0L6VE10</accession>
<comment type="function">
    <text evidence="1">The aspartyl protease (PR) mediates the proteolytic cleavages of the Gag and Gag-Pol polyproteins after assembly of the VLP.</text>
</comment>
<dbReference type="Pfam" id="PF22936">
    <property type="entry name" value="Pol_BBD"/>
    <property type="match status" value="1"/>
</dbReference>
<dbReference type="Pfam" id="PF25597">
    <property type="entry name" value="SH3_retrovirus"/>
    <property type="match status" value="1"/>
</dbReference>
<evidence type="ECO:0000256" key="6">
    <source>
        <dbReference type="ARBA" id="ARBA00022741"/>
    </source>
</evidence>
<keyword evidence="13" id="KW-0808">Transferase</keyword>
<keyword evidence="6" id="KW-0547">Nucleotide-binding</keyword>
<dbReference type="InterPro" id="IPR039537">
    <property type="entry name" value="Retrotran_Ty1/copia-like"/>
</dbReference>
<dbReference type="EMBL" id="LAVV01006645">
    <property type="protein sequence ID" value="KNZ58954.1"/>
    <property type="molecule type" value="Genomic_DNA"/>
</dbReference>
<comment type="caution">
    <text evidence="17">The sequence shown here is derived from an EMBL/GenBank/DDBJ whole genome shotgun (WGS) entry which is preliminary data.</text>
</comment>
<keyword evidence="12" id="KW-0695">RNA-directed DNA polymerase</keyword>
<sequence>MRKQGISKDQNYWILQAYQEAYLKRGTRKITVEDPTSLLVNTILRRQVMTPTIAGNCTQSSDPTIPLHPKTPGPHLCTHQPLNWSSKPIVLDSGATHHLVNNPDKFQPTAKSNIKIATGGHSNFLTATAVGTATLINNRGKRLILENALLVPSLTRLLISIPRVFKKEILITKNAEKGATILIDNSFRLLGSFKNNLISFLLLPYQEVMVPKSEVEECAICKECKLKSLPFAGKFKLFNQILAAVHMDLVGPFLVQLLAGYVYFLTLIDQPSKNSWSSKQRQKNKQDVFFACLSPMVGLSNLTPLKTRKMKIPYQIWTGQSVNLDVLRPFGCLTYLLIPKEHRVFKLNPTAEKGIMLGYENEFSSYWILKLEDKKIIRVRNVKFEEFTFPGLKEGNSEDGGRASDVFKPGRLAMPDKENPLEATQILISAPTWKLNLESQPVSPSVTHRTSGSASN</sequence>
<dbReference type="VEuPathDB" id="FungiDB:VP01_1827g4"/>
<evidence type="ECO:0000256" key="9">
    <source>
        <dbReference type="ARBA" id="ARBA00022840"/>
    </source>
</evidence>
<dbReference type="GO" id="GO:0006508">
    <property type="term" value="P:proteolysis"/>
    <property type="evidence" value="ECO:0007669"/>
    <property type="project" value="UniProtKB-KW"/>
</dbReference>
<evidence type="ECO:0000256" key="8">
    <source>
        <dbReference type="ARBA" id="ARBA00022801"/>
    </source>
</evidence>
<evidence type="ECO:0000256" key="7">
    <source>
        <dbReference type="ARBA" id="ARBA00022759"/>
    </source>
</evidence>
<evidence type="ECO:0000256" key="2">
    <source>
        <dbReference type="ARBA" id="ARBA00022670"/>
    </source>
</evidence>
<dbReference type="PANTHER" id="PTHR42648">
    <property type="entry name" value="TRANSPOSASE, PUTATIVE-RELATED"/>
    <property type="match status" value="1"/>
</dbReference>
<dbReference type="GO" id="GO:0004519">
    <property type="term" value="F:endonuclease activity"/>
    <property type="evidence" value="ECO:0007669"/>
    <property type="project" value="UniProtKB-KW"/>
</dbReference>
<dbReference type="GO" id="GO:0046872">
    <property type="term" value="F:metal ion binding"/>
    <property type="evidence" value="ECO:0007669"/>
    <property type="project" value="UniProtKB-KW"/>
</dbReference>
<keyword evidence="5" id="KW-0479">Metal-binding</keyword>
<evidence type="ECO:0000259" key="16">
    <source>
        <dbReference type="Pfam" id="PF25597"/>
    </source>
</evidence>
<evidence type="ECO:0000256" key="12">
    <source>
        <dbReference type="ARBA" id="ARBA00022918"/>
    </source>
</evidence>
<keyword evidence="11" id="KW-0229">DNA integration</keyword>
<evidence type="ECO:0000256" key="13">
    <source>
        <dbReference type="ARBA" id="ARBA00022932"/>
    </source>
</evidence>
<keyword evidence="7" id="KW-0255">Endonuclease</keyword>
<keyword evidence="8" id="KW-0378">Hydrolase</keyword>
<evidence type="ECO:0000313" key="18">
    <source>
        <dbReference type="Proteomes" id="UP000037035"/>
    </source>
</evidence>
<keyword evidence="13" id="KW-0239">DNA-directed DNA polymerase</keyword>